<evidence type="ECO:0000313" key="3">
    <source>
        <dbReference type="Proteomes" id="UP000182938"/>
    </source>
</evidence>
<dbReference type="SMART" id="SM00421">
    <property type="entry name" value="HTH_LUXR"/>
    <property type="match status" value="1"/>
</dbReference>
<keyword evidence="3" id="KW-1185">Reference proteome</keyword>
<dbReference type="KEGG" id="jte:ASJ30_04345"/>
<dbReference type="InterPro" id="IPR036388">
    <property type="entry name" value="WH-like_DNA-bd_sf"/>
</dbReference>
<reference evidence="2 3" key="1">
    <citation type="submission" date="2015-11" db="EMBL/GenBank/DDBJ databases">
        <authorList>
            <person name="Zhang Y."/>
            <person name="Guo Z."/>
        </authorList>
    </citation>
    <scope>NUCLEOTIDE SEQUENCE [LARGE SCALE GENOMIC DNA]</scope>
    <source>
        <strain evidence="2 3">YFY001</strain>
    </source>
</reference>
<feature type="domain" description="HTH luxR-type" evidence="1">
    <location>
        <begin position="74"/>
        <end position="123"/>
    </location>
</feature>
<accession>A0A1L3MFA2</accession>
<dbReference type="Pfam" id="PF13384">
    <property type="entry name" value="HTH_23"/>
    <property type="match status" value="1"/>
</dbReference>
<name>A0A1L3MFA2_9MICO</name>
<dbReference type="AlphaFoldDB" id="A0A1L3MFA2"/>
<dbReference type="InterPro" id="IPR016032">
    <property type="entry name" value="Sig_transdc_resp-reg_C-effctor"/>
</dbReference>
<evidence type="ECO:0000313" key="2">
    <source>
        <dbReference type="EMBL" id="APH00856.1"/>
    </source>
</evidence>
<evidence type="ECO:0000259" key="1">
    <source>
        <dbReference type="SMART" id="SM00421"/>
    </source>
</evidence>
<dbReference type="SUPFAM" id="SSF46894">
    <property type="entry name" value="C-terminal effector domain of the bipartite response regulators"/>
    <property type="match status" value="1"/>
</dbReference>
<dbReference type="RefSeq" id="WP_072624020.1">
    <property type="nucleotide sequence ID" value="NZ_CP013290.1"/>
</dbReference>
<protein>
    <recommendedName>
        <fullName evidence="1">HTH luxR-type domain-containing protein</fullName>
    </recommendedName>
</protein>
<dbReference type="Proteomes" id="UP000182938">
    <property type="component" value="Chromosome"/>
</dbReference>
<dbReference type="EMBL" id="CP013290">
    <property type="protein sequence ID" value="APH00856.1"/>
    <property type="molecule type" value="Genomic_DNA"/>
</dbReference>
<organism evidence="2 3">
    <name type="scientific">Janibacter indicus</name>
    <dbReference type="NCBI Taxonomy" id="857417"/>
    <lineage>
        <taxon>Bacteria</taxon>
        <taxon>Bacillati</taxon>
        <taxon>Actinomycetota</taxon>
        <taxon>Actinomycetes</taxon>
        <taxon>Micrococcales</taxon>
        <taxon>Intrasporangiaceae</taxon>
        <taxon>Janibacter</taxon>
    </lineage>
</organism>
<dbReference type="Gene3D" id="1.10.10.10">
    <property type="entry name" value="Winged helix-like DNA-binding domain superfamily/Winged helix DNA-binding domain"/>
    <property type="match status" value="1"/>
</dbReference>
<dbReference type="GO" id="GO:0006355">
    <property type="term" value="P:regulation of DNA-templated transcription"/>
    <property type="evidence" value="ECO:0007669"/>
    <property type="project" value="InterPro"/>
</dbReference>
<dbReference type="InterPro" id="IPR000792">
    <property type="entry name" value="Tscrpt_reg_LuxR_C"/>
</dbReference>
<gene>
    <name evidence="2" type="ORF">ASJ30_04345</name>
</gene>
<dbReference type="GO" id="GO:0003677">
    <property type="term" value="F:DNA binding"/>
    <property type="evidence" value="ECO:0007669"/>
    <property type="project" value="InterPro"/>
</dbReference>
<proteinExistence type="predicted"/>
<sequence>MACPTRAGRSGADALLVARAQPDLPARGGRPSAPTSSGGVLTAPVVALFEQHWATGAHYTAVDAGRDVSTEPVRQVVALLARGMKDEAVARRLGVSTRTMRRLVAATMDELGAQSRFQAGIEAVRRSFVE</sequence>